<evidence type="ECO:0000256" key="2">
    <source>
        <dbReference type="SAM" id="Phobius"/>
    </source>
</evidence>
<dbReference type="EMBL" id="JALJOU010000052">
    <property type="protein sequence ID" value="KAK9828117.1"/>
    <property type="molecule type" value="Genomic_DNA"/>
</dbReference>
<proteinExistence type="predicted"/>
<reference evidence="3 4" key="1">
    <citation type="journal article" date="2024" name="Nat. Commun.">
        <title>Phylogenomics reveals the evolutionary origins of lichenization in chlorophyte algae.</title>
        <authorList>
            <person name="Puginier C."/>
            <person name="Libourel C."/>
            <person name="Otte J."/>
            <person name="Skaloud P."/>
            <person name="Haon M."/>
            <person name="Grisel S."/>
            <person name="Petersen M."/>
            <person name="Berrin J.G."/>
            <person name="Delaux P.M."/>
            <person name="Dal Grande F."/>
            <person name="Keller J."/>
        </authorList>
    </citation>
    <scope>NUCLEOTIDE SEQUENCE [LARGE SCALE GENOMIC DNA]</scope>
    <source>
        <strain evidence="3 4">SAG 245.80</strain>
    </source>
</reference>
<keyword evidence="2" id="KW-1133">Transmembrane helix</keyword>
<gene>
    <name evidence="3" type="ORF">WJX81_006542</name>
</gene>
<evidence type="ECO:0000313" key="4">
    <source>
        <dbReference type="Proteomes" id="UP001445335"/>
    </source>
</evidence>
<feature type="transmembrane region" description="Helical" evidence="2">
    <location>
        <begin position="20"/>
        <end position="41"/>
    </location>
</feature>
<name>A0AAW1R338_9CHLO</name>
<dbReference type="PANTHER" id="PTHR36804">
    <property type="entry name" value="OSJNBA0013K16.11 PROTEIN"/>
    <property type="match status" value="1"/>
</dbReference>
<keyword evidence="2" id="KW-0812">Transmembrane</keyword>
<evidence type="ECO:0008006" key="5">
    <source>
        <dbReference type="Google" id="ProtNLM"/>
    </source>
</evidence>
<evidence type="ECO:0000256" key="1">
    <source>
        <dbReference type="SAM" id="MobiDB-lite"/>
    </source>
</evidence>
<dbReference type="PANTHER" id="PTHR36804:SF1">
    <property type="entry name" value="OS04G0585600 PROTEIN"/>
    <property type="match status" value="1"/>
</dbReference>
<accession>A0AAW1R338</accession>
<keyword evidence="2" id="KW-0472">Membrane</keyword>
<dbReference type="Proteomes" id="UP001445335">
    <property type="component" value="Unassembled WGS sequence"/>
</dbReference>
<organism evidence="3 4">
    <name type="scientific">Elliptochloris bilobata</name>
    <dbReference type="NCBI Taxonomy" id="381761"/>
    <lineage>
        <taxon>Eukaryota</taxon>
        <taxon>Viridiplantae</taxon>
        <taxon>Chlorophyta</taxon>
        <taxon>core chlorophytes</taxon>
        <taxon>Trebouxiophyceae</taxon>
        <taxon>Trebouxiophyceae incertae sedis</taxon>
        <taxon>Elliptochloris clade</taxon>
        <taxon>Elliptochloris</taxon>
    </lineage>
</organism>
<dbReference type="AlphaFoldDB" id="A0AAW1R338"/>
<feature type="region of interest" description="Disordered" evidence="1">
    <location>
        <begin position="124"/>
        <end position="160"/>
    </location>
</feature>
<comment type="caution">
    <text evidence="3">The sequence shown here is derived from an EMBL/GenBank/DDBJ whole genome shotgun (WGS) entry which is preliminary data.</text>
</comment>
<sequence>MKEDSVEELEELEGEEVKWGVMTVISFIPLFNWLAWVFAAFDDPQRARLYYLFAAVYAVPSLRNGFTLDSFSIACLLLGIVHVQVERVAQTEAVGLDLPAFHKARAPGSARSLTDASRAFKEAVGAGNEGARQGGSGAVPSGEKHAAAEAAAEAAREKEQLERWDARLRERERQAQREQEDA</sequence>
<keyword evidence="4" id="KW-1185">Reference proteome</keyword>
<evidence type="ECO:0000313" key="3">
    <source>
        <dbReference type="EMBL" id="KAK9828117.1"/>
    </source>
</evidence>
<protein>
    <recommendedName>
        <fullName evidence="5">SAYSvFN domain-containing protein</fullName>
    </recommendedName>
</protein>